<dbReference type="OrthoDB" id="9808360at2"/>
<dbReference type="EMBL" id="PDCJ01000001">
    <property type="protein sequence ID" value="PEG31065.1"/>
    <property type="molecule type" value="Genomic_DNA"/>
</dbReference>
<dbReference type="STRING" id="137838.GCA_001458595_02443"/>
<dbReference type="RefSeq" id="WP_058295228.1">
    <property type="nucleotide sequence ID" value="NZ_CAKJVD010000015.1"/>
</dbReference>
<dbReference type="Proteomes" id="UP000789738">
    <property type="component" value="Unassembled WGS sequence"/>
</dbReference>
<name>A0A2A7MH77_9CLOT</name>
<dbReference type="PANTHER" id="PTHR33221:SF4">
    <property type="entry name" value="HTH-TYPE TRANSCRIPTIONAL REPRESSOR NSRR"/>
    <property type="match status" value="1"/>
</dbReference>
<dbReference type="GO" id="GO:0005829">
    <property type="term" value="C:cytosol"/>
    <property type="evidence" value="ECO:0007669"/>
    <property type="project" value="TreeGrafter"/>
</dbReference>
<evidence type="ECO:0000256" key="2">
    <source>
        <dbReference type="ARBA" id="ARBA00034078"/>
    </source>
</evidence>
<sequence length="131" mass="14783">MNLSKFSDYAFRILIYLAKNGDKLCTVEELASNLEISEHHLKKIVHKLAKTEYIISIKGRNGGLKLGMEPNKINLGKILIITEEKLNTSVCFSSARHECAHDSTCKFKHILGDALNSFINEISKHTLEELL</sequence>
<dbReference type="PANTHER" id="PTHR33221">
    <property type="entry name" value="WINGED HELIX-TURN-HELIX TRANSCRIPTIONAL REGULATOR, RRF2 FAMILY"/>
    <property type="match status" value="1"/>
</dbReference>
<organism evidence="6 8">
    <name type="scientific">Clostridium neonatale</name>
    <dbReference type="NCBI Taxonomy" id="137838"/>
    <lineage>
        <taxon>Bacteria</taxon>
        <taxon>Bacillati</taxon>
        <taxon>Bacillota</taxon>
        <taxon>Clostridia</taxon>
        <taxon>Eubacteriales</taxon>
        <taxon>Clostridiaceae</taxon>
        <taxon>Clostridium</taxon>
    </lineage>
</organism>
<accession>A0A2A7MH77</accession>
<dbReference type="EMBL" id="CAMTCP010000011">
    <property type="protein sequence ID" value="CAI3539123.1"/>
    <property type="molecule type" value="Genomic_DNA"/>
</dbReference>
<dbReference type="NCBIfam" id="TIGR00738">
    <property type="entry name" value="rrf2_super"/>
    <property type="match status" value="1"/>
</dbReference>
<proteinExistence type="predicted"/>
<dbReference type="Proteomes" id="UP000220840">
    <property type="component" value="Unassembled WGS sequence"/>
</dbReference>
<dbReference type="InterPro" id="IPR036388">
    <property type="entry name" value="WH-like_DNA-bd_sf"/>
</dbReference>
<evidence type="ECO:0000256" key="3">
    <source>
        <dbReference type="ARBA" id="ARBA00040173"/>
    </source>
</evidence>
<dbReference type="Proteomes" id="UP001189143">
    <property type="component" value="Unassembled WGS sequence"/>
</dbReference>
<dbReference type="EMBL" id="CAKJVE010000004">
    <property type="protein sequence ID" value="CAG9707751.1"/>
    <property type="molecule type" value="Genomic_DNA"/>
</dbReference>
<evidence type="ECO:0000313" key="4">
    <source>
        <dbReference type="EMBL" id="CAG9707751.1"/>
    </source>
</evidence>
<dbReference type="GO" id="GO:0003700">
    <property type="term" value="F:DNA-binding transcription factor activity"/>
    <property type="evidence" value="ECO:0007669"/>
    <property type="project" value="TreeGrafter"/>
</dbReference>
<dbReference type="Gene3D" id="1.10.10.10">
    <property type="entry name" value="Winged helix-like DNA-binding domain superfamily/Winged helix DNA-binding domain"/>
    <property type="match status" value="1"/>
</dbReference>
<reference evidence="5" key="4">
    <citation type="submission" date="2022-10" db="EMBL/GenBank/DDBJ databases">
        <authorList>
            <person name="Aires J."/>
            <person name="Mesa V."/>
        </authorList>
    </citation>
    <scope>NUCLEOTIDE SEQUENCE</scope>
    <source>
        <strain evidence="5">Clostridium neonatale JD116</strain>
    </source>
</reference>
<dbReference type="SUPFAM" id="SSF46785">
    <property type="entry name" value="Winged helix' DNA-binding domain"/>
    <property type="match status" value="1"/>
</dbReference>
<dbReference type="InterPro" id="IPR000944">
    <property type="entry name" value="Tscrpt_reg_Rrf2"/>
</dbReference>
<gene>
    <name evidence="7" type="primary">nsrR_1</name>
    <name evidence="5" type="ORF">CNEO2_100039</name>
    <name evidence="4" type="ORF">CNEO_43203</name>
    <name evidence="7" type="ORF">CNEONATNEC25_02152</name>
    <name evidence="6" type="ORF">CQ394_04890</name>
</gene>
<evidence type="ECO:0000313" key="7">
    <source>
        <dbReference type="EMBL" id="VCT84552.1"/>
    </source>
</evidence>
<protein>
    <recommendedName>
        <fullName evidence="3">HTH-type transcriptional regulator NsrR</fullName>
    </recommendedName>
</protein>
<dbReference type="InterPro" id="IPR036390">
    <property type="entry name" value="WH_DNA-bd_sf"/>
</dbReference>
<evidence type="ECO:0000256" key="1">
    <source>
        <dbReference type="ARBA" id="ARBA00023125"/>
    </source>
</evidence>
<reference evidence="7 9" key="2">
    <citation type="submission" date="2018-06" db="EMBL/GenBank/DDBJ databases">
        <authorList>
            <consortium name="IHU Genomes"/>
        </authorList>
    </citation>
    <scope>NUCLEOTIDE SEQUENCE [LARGE SCALE GENOMIC DNA]</scope>
    <source>
        <strain evidence="7 9">NEC25</strain>
    </source>
</reference>
<reference evidence="6 8" key="1">
    <citation type="submission" date="2017-10" db="EMBL/GenBank/DDBJ databases">
        <title>Effective Description of Clostridium neonatale sp. nov. linked to necrotizing enterocolitis in neonates and a clarification of species assignable to the genus Clostridium (Prazmowski 1880) emend. Lawson and Rainey 2016.</title>
        <authorList>
            <person name="Bernard K."/>
            <person name="Burdz T."/>
            <person name="Wiebe D."/>
            <person name="Balcewich B."/>
            <person name="Alfa M."/>
            <person name="Bernier A.-M."/>
        </authorList>
    </citation>
    <scope>NUCLEOTIDE SEQUENCE [LARGE SCALE GENOMIC DNA]</scope>
    <source>
        <strain evidence="6 8">LCDC99A005</strain>
    </source>
</reference>
<dbReference type="PROSITE" id="PS51197">
    <property type="entry name" value="HTH_RRF2_2"/>
    <property type="match status" value="1"/>
</dbReference>
<evidence type="ECO:0000313" key="9">
    <source>
        <dbReference type="Proteomes" id="UP000431451"/>
    </source>
</evidence>
<evidence type="ECO:0000313" key="8">
    <source>
        <dbReference type="Proteomes" id="UP000220840"/>
    </source>
</evidence>
<keyword evidence="1" id="KW-0238">DNA-binding</keyword>
<dbReference type="Proteomes" id="UP000431451">
    <property type="component" value="Unassembled WGS sequence"/>
</dbReference>
<evidence type="ECO:0000313" key="5">
    <source>
        <dbReference type="EMBL" id="CAI3539123.1"/>
    </source>
</evidence>
<dbReference type="Pfam" id="PF02082">
    <property type="entry name" value="Rrf2"/>
    <property type="match status" value="1"/>
</dbReference>
<dbReference type="GO" id="GO:0003677">
    <property type="term" value="F:DNA binding"/>
    <property type="evidence" value="ECO:0007669"/>
    <property type="project" value="UniProtKB-KW"/>
</dbReference>
<keyword evidence="8" id="KW-1185">Reference proteome</keyword>
<evidence type="ECO:0000313" key="6">
    <source>
        <dbReference type="EMBL" id="PEG31065.1"/>
    </source>
</evidence>
<reference evidence="4" key="3">
    <citation type="submission" date="2021-10" db="EMBL/GenBank/DDBJ databases">
        <authorList>
            <person name="Mesa V."/>
        </authorList>
    </citation>
    <scope>NUCLEOTIDE SEQUENCE</scope>
    <source>
        <strain evidence="4">CC3_PB</strain>
    </source>
</reference>
<dbReference type="EMBL" id="UWJD01000001">
    <property type="protein sequence ID" value="VCT84552.1"/>
    <property type="molecule type" value="Genomic_DNA"/>
</dbReference>
<comment type="cofactor">
    <cofactor evidence="2">
        <name>[2Fe-2S] cluster</name>
        <dbReference type="ChEBI" id="CHEBI:190135"/>
    </cofactor>
</comment>
<dbReference type="AlphaFoldDB" id="A0A2A7MH77"/>